<comment type="caution">
    <text evidence="11">The sequence shown here is derived from an EMBL/GenBank/DDBJ whole genome shotgun (WGS) entry which is preliminary data.</text>
</comment>
<feature type="transmembrane region" description="Helical" evidence="9">
    <location>
        <begin position="171"/>
        <end position="190"/>
    </location>
</feature>
<dbReference type="PANTHER" id="PTHR24421">
    <property type="entry name" value="NITRATE/NITRITE SENSOR PROTEIN NARX-RELATED"/>
    <property type="match status" value="1"/>
</dbReference>
<dbReference type="SUPFAM" id="SSF55874">
    <property type="entry name" value="ATPase domain of HSP90 chaperone/DNA topoisomerase II/histidine kinase"/>
    <property type="match status" value="1"/>
</dbReference>
<reference evidence="11" key="2">
    <citation type="submission" date="2020-09" db="EMBL/GenBank/DDBJ databases">
        <authorList>
            <person name="Sun Q."/>
            <person name="Kim S."/>
        </authorList>
    </citation>
    <scope>NUCLEOTIDE SEQUENCE</scope>
    <source>
        <strain evidence="11">KCTC 23310</strain>
    </source>
</reference>
<evidence type="ECO:0000256" key="3">
    <source>
        <dbReference type="ARBA" id="ARBA00022553"/>
    </source>
</evidence>
<keyword evidence="8" id="KW-0902">Two-component regulatory system</keyword>
<keyword evidence="9" id="KW-0472">Membrane</keyword>
<dbReference type="Gene3D" id="1.20.5.1930">
    <property type="match status" value="1"/>
</dbReference>
<evidence type="ECO:0000259" key="10">
    <source>
        <dbReference type="SMART" id="SM00387"/>
    </source>
</evidence>
<organism evidence="11 12">
    <name type="scientific">Neogemmobacter tilapiae</name>
    <dbReference type="NCBI Taxonomy" id="875041"/>
    <lineage>
        <taxon>Bacteria</taxon>
        <taxon>Pseudomonadati</taxon>
        <taxon>Pseudomonadota</taxon>
        <taxon>Alphaproteobacteria</taxon>
        <taxon>Rhodobacterales</taxon>
        <taxon>Paracoccaceae</taxon>
        <taxon>Neogemmobacter</taxon>
    </lineage>
</organism>
<dbReference type="GO" id="GO:0000155">
    <property type="term" value="F:phosphorelay sensor kinase activity"/>
    <property type="evidence" value="ECO:0007669"/>
    <property type="project" value="InterPro"/>
</dbReference>
<gene>
    <name evidence="11" type="ORF">GCM10007315_26800</name>
</gene>
<dbReference type="AlphaFoldDB" id="A0A918WMU9"/>
<evidence type="ECO:0000256" key="6">
    <source>
        <dbReference type="ARBA" id="ARBA00022777"/>
    </source>
</evidence>
<keyword evidence="12" id="KW-1185">Reference proteome</keyword>
<reference evidence="11" key="1">
    <citation type="journal article" date="2014" name="Int. J. Syst. Evol. Microbiol.">
        <title>Complete genome sequence of Corynebacterium casei LMG S-19264T (=DSM 44701T), isolated from a smear-ripened cheese.</title>
        <authorList>
            <consortium name="US DOE Joint Genome Institute (JGI-PGF)"/>
            <person name="Walter F."/>
            <person name="Albersmeier A."/>
            <person name="Kalinowski J."/>
            <person name="Ruckert C."/>
        </authorList>
    </citation>
    <scope>NUCLEOTIDE SEQUENCE</scope>
    <source>
        <strain evidence="11">KCTC 23310</strain>
    </source>
</reference>
<dbReference type="Proteomes" id="UP000638981">
    <property type="component" value="Unassembled WGS sequence"/>
</dbReference>
<dbReference type="GO" id="GO:0016020">
    <property type="term" value="C:membrane"/>
    <property type="evidence" value="ECO:0007669"/>
    <property type="project" value="InterPro"/>
</dbReference>
<evidence type="ECO:0000256" key="9">
    <source>
        <dbReference type="SAM" id="Phobius"/>
    </source>
</evidence>
<evidence type="ECO:0000313" key="12">
    <source>
        <dbReference type="Proteomes" id="UP000638981"/>
    </source>
</evidence>
<evidence type="ECO:0000313" key="11">
    <source>
        <dbReference type="EMBL" id="GHC61422.1"/>
    </source>
</evidence>
<accession>A0A918WMU9</accession>
<dbReference type="PANTHER" id="PTHR24421:SF10">
    <property type="entry name" value="NITRATE_NITRITE SENSOR PROTEIN NARQ"/>
    <property type="match status" value="1"/>
</dbReference>
<keyword evidence="9" id="KW-0812">Transmembrane</keyword>
<dbReference type="InterPro" id="IPR036890">
    <property type="entry name" value="HATPase_C_sf"/>
</dbReference>
<proteinExistence type="predicted"/>
<keyword evidence="6 11" id="KW-0418">Kinase</keyword>
<keyword evidence="4" id="KW-0808">Transferase</keyword>
<feature type="domain" description="Histidine kinase/HSP90-like ATPase" evidence="10">
    <location>
        <begin position="341"/>
        <end position="442"/>
    </location>
</feature>
<dbReference type="Gene3D" id="3.30.565.10">
    <property type="entry name" value="Histidine kinase-like ATPase, C-terminal domain"/>
    <property type="match status" value="1"/>
</dbReference>
<evidence type="ECO:0000256" key="8">
    <source>
        <dbReference type="ARBA" id="ARBA00023012"/>
    </source>
</evidence>
<name>A0A918WMU9_9RHOB</name>
<dbReference type="Pfam" id="PF07730">
    <property type="entry name" value="HisKA_3"/>
    <property type="match status" value="1"/>
</dbReference>
<keyword evidence="5" id="KW-0547">Nucleotide-binding</keyword>
<dbReference type="Pfam" id="PF02518">
    <property type="entry name" value="HATPase_c"/>
    <property type="match status" value="1"/>
</dbReference>
<evidence type="ECO:0000256" key="1">
    <source>
        <dbReference type="ARBA" id="ARBA00000085"/>
    </source>
</evidence>
<dbReference type="GO" id="GO:0005524">
    <property type="term" value="F:ATP binding"/>
    <property type="evidence" value="ECO:0007669"/>
    <property type="project" value="UniProtKB-KW"/>
</dbReference>
<evidence type="ECO:0000256" key="5">
    <source>
        <dbReference type="ARBA" id="ARBA00022741"/>
    </source>
</evidence>
<dbReference type="SMART" id="SM00387">
    <property type="entry name" value="HATPase_c"/>
    <property type="match status" value="1"/>
</dbReference>
<keyword evidence="3" id="KW-0597">Phosphoprotein</keyword>
<sequence>MLAATVAVGYWVSNRIEEAVVRNTANATALYMESFLSPITQDIDRGDALPPGAILALEEVLEGTSLGERVKSFKIWKPDGRIIYASDPTLIGKVFPVDDGLKAAFEGVVSGEIGGLDEPENTTEAALGIPLLEIYSPVREVWSGRIVGVAEFYEVADGLTDDLAKARWRSWGAVALVMLGIGGAMFLIVLQGSRTIDSQRAALTGQMAALRDLADQNLALRLRVQEAAGRASAMNDRALRRAGADLHDGPAQLLGFAALRLDSLRGLVGEPEQTDLDQVESALRDSLQEIRQIARGLSLPEIEARPIDQIVQGVVQAHEARHGVTVAVTGLSGDIAELGPAARICLYRFVQEGLNNGWKHAGGAGQRVSLHREGRHLQVTVSDEGPGLSAEGLGQSEGMGLAGLRDRVESLGGSLILTRRGATGERPGGMDLIMMLEIQGGGL</sequence>
<evidence type="ECO:0000256" key="7">
    <source>
        <dbReference type="ARBA" id="ARBA00022840"/>
    </source>
</evidence>
<comment type="catalytic activity">
    <reaction evidence="1">
        <text>ATP + protein L-histidine = ADP + protein N-phospho-L-histidine.</text>
        <dbReference type="EC" id="2.7.13.3"/>
    </reaction>
</comment>
<dbReference type="CDD" id="cd16917">
    <property type="entry name" value="HATPase_UhpB-NarQ-NarX-like"/>
    <property type="match status" value="1"/>
</dbReference>
<keyword evidence="9" id="KW-1133">Transmembrane helix</keyword>
<dbReference type="InterPro" id="IPR003594">
    <property type="entry name" value="HATPase_dom"/>
</dbReference>
<dbReference type="EMBL" id="BMYJ01000008">
    <property type="protein sequence ID" value="GHC61422.1"/>
    <property type="molecule type" value="Genomic_DNA"/>
</dbReference>
<evidence type="ECO:0000256" key="2">
    <source>
        <dbReference type="ARBA" id="ARBA00012438"/>
    </source>
</evidence>
<evidence type="ECO:0000256" key="4">
    <source>
        <dbReference type="ARBA" id="ARBA00022679"/>
    </source>
</evidence>
<dbReference type="InterPro" id="IPR050482">
    <property type="entry name" value="Sensor_HK_TwoCompSys"/>
</dbReference>
<protein>
    <recommendedName>
        <fullName evidence="2">histidine kinase</fullName>
        <ecNumber evidence="2">2.7.13.3</ecNumber>
    </recommendedName>
</protein>
<keyword evidence="7" id="KW-0067">ATP-binding</keyword>
<dbReference type="InterPro" id="IPR011712">
    <property type="entry name" value="Sig_transdc_His_kin_sub3_dim/P"/>
</dbReference>
<dbReference type="EC" id="2.7.13.3" evidence="2"/>
<dbReference type="GO" id="GO:0046983">
    <property type="term" value="F:protein dimerization activity"/>
    <property type="evidence" value="ECO:0007669"/>
    <property type="project" value="InterPro"/>
</dbReference>